<dbReference type="EMBL" id="JAUJWV010000001">
    <property type="protein sequence ID" value="MDN7241018.1"/>
    <property type="molecule type" value="Genomic_DNA"/>
</dbReference>
<dbReference type="PANTHER" id="PTHR42709">
    <property type="entry name" value="ALKALINE PHOSPHATASE LIKE PROTEIN"/>
    <property type="match status" value="1"/>
</dbReference>
<protein>
    <submittedName>
        <fullName evidence="4">DedA family protein</fullName>
    </submittedName>
</protein>
<dbReference type="InterPro" id="IPR032816">
    <property type="entry name" value="VTT_dom"/>
</dbReference>
<organism evidence="4 5">
    <name type="scientific">Planococcus shixiaomingii</name>
    <dbReference type="NCBI Taxonomy" id="3058393"/>
    <lineage>
        <taxon>Bacteria</taxon>
        <taxon>Bacillati</taxon>
        <taxon>Bacillota</taxon>
        <taxon>Bacilli</taxon>
        <taxon>Bacillales</taxon>
        <taxon>Caryophanaceae</taxon>
        <taxon>Planococcus</taxon>
    </lineage>
</organism>
<dbReference type="RefSeq" id="WP_300984867.1">
    <property type="nucleotide sequence ID" value="NZ_CP129236.1"/>
</dbReference>
<dbReference type="Pfam" id="PF09335">
    <property type="entry name" value="VTT_dom"/>
    <property type="match status" value="1"/>
</dbReference>
<evidence type="ECO:0000313" key="5">
    <source>
        <dbReference type="Proteomes" id="UP001172055"/>
    </source>
</evidence>
<evidence type="ECO:0000313" key="4">
    <source>
        <dbReference type="EMBL" id="MDN7241018.1"/>
    </source>
</evidence>
<feature type="transmembrane region" description="Helical" evidence="2">
    <location>
        <begin position="52"/>
        <end position="72"/>
    </location>
</feature>
<keyword evidence="2" id="KW-0812">Transmembrane</keyword>
<evidence type="ECO:0000256" key="2">
    <source>
        <dbReference type="SAM" id="Phobius"/>
    </source>
</evidence>
<reference evidence="4 5" key="1">
    <citation type="submission" date="2023-06" db="EMBL/GenBank/DDBJ databases">
        <title>Novel species in genus Planococcus.</title>
        <authorList>
            <person name="Ning S."/>
        </authorList>
    </citation>
    <scope>NUCLEOTIDE SEQUENCE [LARGE SCALE GENOMIC DNA]</scope>
    <source>
        <strain evidence="4 5">N028</strain>
    </source>
</reference>
<feature type="transmembrane region" description="Helical" evidence="2">
    <location>
        <begin position="132"/>
        <end position="151"/>
    </location>
</feature>
<feature type="transmembrane region" description="Helical" evidence="2">
    <location>
        <begin position="171"/>
        <end position="189"/>
    </location>
</feature>
<evidence type="ECO:0000256" key="1">
    <source>
        <dbReference type="ARBA" id="ARBA00010792"/>
    </source>
</evidence>
<feature type="domain" description="VTT" evidence="3">
    <location>
        <begin position="31"/>
        <end position="155"/>
    </location>
</feature>
<keyword evidence="5" id="KW-1185">Reference proteome</keyword>
<comment type="similarity">
    <text evidence="1">Belongs to the DedA family.</text>
</comment>
<keyword evidence="2" id="KW-0472">Membrane</keyword>
<accession>A0ABT8MZE6</accession>
<name>A0ABT8MZE6_9BACL</name>
<comment type="caution">
    <text evidence="4">The sequence shown here is derived from an EMBL/GenBank/DDBJ whole genome shotgun (WGS) entry which is preliminary data.</text>
</comment>
<dbReference type="InterPro" id="IPR051311">
    <property type="entry name" value="DedA_domain"/>
</dbReference>
<feature type="transmembrane region" description="Helical" evidence="2">
    <location>
        <begin position="13"/>
        <end position="31"/>
    </location>
</feature>
<gene>
    <name evidence="4" type="ORF">QWY14_04410</name>
</gene>
<keyword evidence="2" id="KW-1133">Transmembrane helix</keyword>
<sequence>MDMDFFAEVIEEYGYLAMFIFNLVTPLGVPIPNEAAAAFSGVMTEISHFNPYYAFLSSYLGLVSSNTFSYIIGRVFGNLLIQRLNNTHMKKPLERFTVFMEKHGSWTIPMSFFLPGIRWAMPFVVGVHHYPFFRYVLYAYPAGSLWMLIYFNVGRSFPYAYERIIGNLQLFLVAVSFFVILVFVGRYYYQKKTARK</sequence>
<dbReference type="PANTHER" id="PTHR42709:SF9">
    <property type="entry name" value="ALKALINE PHOSPHATASE LIKE PROTEIN"/>
    <property type="match status" value="1"/>
</dbReference>
<dbReference type="Proteomes" id="UP001172055">
    <property type="component" value="Unassembled WGS sequence"/>
</dbReference>
<proteinExistence type="inferred from homology"/>
<evidence type="ECO:0000259" key="3">
    <source>
        <dbReference type="Pfam" id="PF09335"/>
    </source>
</evidence>